<protein>
    <submittedName>
        <fullName evidence="1">Uncharacterized protein</fullName>
    </submittedName>
</protein>
<dbReference type="RefSeq" id="WP_069408906.1">
    <property type="nucleotide sequence ID" value="NZ_MEHD01000054.1"/>
</dbReference>
<comment type="caution">
    <text evidence="1">The sequence shown here is derived from an EMBL/GenBank/DDBJ whole genome shotgun (WGS) entry which is preliminary data.</text>
</comment>
<evidence type="ECO:0000313" key="1">
    <source>
        <dbReference type="EMBL" id="ODR45074.1"/>
    </source>
</evidence>
<dbReference type="Proteomes" id="UP000094869">
    <property type="component" value="Unassembled WGS sequence"/>
</dbReference>
<accession>A0ABX3AAL0</accession>
<dbReference type="EMBL" id="MEHD01000054">
    <property type="protein sequence ID" value="ODR45074.1"/>
    <property type="molecule type" value="Genomic_DNA"/>
</dbReference>
<evidence type="ECO:0000313" key="2">
    <source>
        <dbReference type="Proteomes" id="UP000094869"/>
    </source>
</evidence>
<keyword evidence="2" id="KW-1185">Reference proteome</keyword>
<name>A0ABX3AAL0_9FIRM</name>
<gene>
    <name evidence="1" type="ORF">BEI63_30500</name>
</gene>
<organism evidence="1 2">
    <name type="scientific">Eisenbergiella tayi</name>
    <dbReference type="NCBI Taxonomy" id="1432052"/>
    <lineage>
        <taxon>Bacteria</taxon>
        <taxon>Bacillati</taxon>
        <taxon>Bacillota</taxon>
        <taxon>Clostridia</taxon>
        <taxon>Lachnospirales</taxon>
        <taxon>Lachnospiraceae</taxon>
        <taxon>Eisenbergiella</taxon>
    </lineage>
</organism>
<sequence length="88" mass="9514">MNGIEVTVNINLNGEKVAGITTGEQAAETLPPGDAGREVTQEEEQRFAVASDLANVCEYLEDSEVIKIRLIVNKAQARKDRAEKGDGK</sequence>
<reference evidence="1 2" key="1">
    <citation type="submission" date="2016-08" db="EMBL/GenBank/DDBJ databases">
        <title>Characterization of Isolates of Eisenbergiella tayi Derived from Blood Cultures, Using Whole Genome Sequencing.</title>
        <authorList>
            <person name="Bernier A.-M."/>
            <person name="Burdz T."/>
            <person name="Wiebe D."/>
            <person name="Bernard K."/>
        </authorList>
    </citation>
    <scope>NUCLEOTIDE SEQUENCE [LARGE SCALE GENOMIC DNA]</scope>
    <source>
        <strain evidence="1 2">NML120146</strain>
    </source>
</reference>
<proteinExistence type="predicted"/>